<feature type="domain" description="ABC transporter" evidence="1">
    <location>
        <begin position="15"/>
        <end position="85"/>
    </location>
</feature>
<sequence length="243" mass="27367">MEHLTGYENLEFYFNLRGLVVKNDCQKSTGEVRKQYIHEFLAKVRLLDFADQPVSTYSGGMKRRLAIAIALMGDPWLVLLDEPTTGMDVYSLQYIWEFIQERKADHRAIVLTTHGMEEADVLSDRLAIMNRGELSAYGSPLYLKSQLGSGYTLALTKDTEQESGKRLELLHELICSYVPNASIAKDSEQDLVYKLPIESNAPVLSRLFNELEDSIPDANLGISAVGLSMTSLEDVFLRLHSDD</sequence>
<comment type="caution">
    <text evidence="2">The sequence shown here is derived from an EMBL/GenBank/DDBJ whole genome shotgun (WGS) entry which is preliminary data.</text>
</comment>
<evidence type="ECO:0000313" key="3">
    <source>
        <dbReference type="Proteomes" id="UP001150925"/>
    </source>
</evidence>
<dbReference type="Gene3D" id="3.40.50.300">
    <property type="entry name" value="P-loop containing nucleotide triphosphate hydrolases"/>
    <property type="match status" value="1"/>
</dbReference>
<dbReference type="InterPro" id="IPR026082">
    <property type="entry name" value="ABCA"/>
</dbReference>
<dbReference type="AlphaFoldDB" id="A0A9W8AQ79"/>
<dbReference type="GO" id="GO:0140359">
    <property type="term" value="F:ABC-type transporter activity"/>
    <property type="evidence" value="ECO:0007669"/>
    <property type="project" value="InterPro"/>
</dbReference>
<gene>
    <name evidence="2" type="ORF">IWQ62_005557</name>
</gene>
<reference evidence="2" key="1">
    <citation type="submission" date="2022-07" db="EMBL/GenBank/DDBJ databases">
        <title>Phylogenomic reconstructions and comparative analyses of Kickxellomycotina fungi.</title>
        <authorList>
            <person name="Reynolds N.K."/>
            <person name="Stajich J.E."/>
            <person name="Barry K."/>
            <person name="Grigoriev I.V."/>
            <person name="Crous P."/>
            <person name="Smith M.E."/>
        </authorList>
    </citation>
    <scope>NUCLEOTIDE SEQUENCE</scope>
    <source>
        <strain evidence="2">RSA 1196</strain>
    </source>
</reference>
<dbReference type="GO" id="GO:0005319">
    <property type="term" value="F:lipid transporter activity"/>
    <property type="evidence" value="ECO:0007669"/>
    <property type="project" value="TreeGrafter"/>
</dbReference>
<keyword evidence="3" id="KW-1185">Reference proteome</keyword>
<dbReference type="GO" id="GO:0016887">
    <property type="term" value="F:ATP hydrolysis activity"/>
    <property type="evidence" value="ECO:0007669"/>
    <property type="project" value="InterPro"/>
</dbReference>
<dbReference type="InterPro" id="IPR027417">
    <property type="entry name" value="P-loop_NTPase"/>
</dbReference>
<evidence type="ECO:0000259" key="1">
    <source>
        <dbReference type="Pfam" id="PF00005"/>
    </source>
</evidence>
<dbReference type="Proteomes" id="UP001150925">
    <property type="component" value="Unassembled WGS sequence"/>
</dbReference>
<dbReference type="GO" id="GO:0016020">
    <property type="term" value="C:membrane"/>
    <property type="evidence" value="ECO:0007669"/>
    <property type="project" value="InterPro"/>
</dbReference>
<dbReference type="InterPro" id="IPR003439">
    <property type="entry name" value="ABC_transporter-like_ATP-bd"/>
</dbReference>
<name>A0A9W8AQ79_9FUNG</name>
<accession>A0A9W8AQ79</accession>
<organism evidence="2 3">
    <name type="scientific">Dispira parvispora</name>
    <dbReference type="NCBI Taxonomy" id="1520584"/>
    <lineage>
        <taxon>Eukaryota</taxon>
        <taxon>Fungi</taxon>
        <taxon>Fungi incertae sedis</taxon>
        <taxon>Zoopagomycota</taxon>
        <taxon>Kickxellomycotina</taxon>
        <taxon>Dimargaritomycetes</taxon>
        <taxon>Dimargaritales</taxon>
        <taxon>Dimargaritaceae</taxon>
        <taxon>Dispira</taxon>
    </lineage>
</organism>
<dbReference type="PANTHER" id="PTHR19229">
    <property type="entry name" value="ATP-BINDING CASSETTE TRANSPORTER SUBFAMILY A ABCA"/>
    <property type="match status" value="1"/>
</dbReference>
<protein>
    <recommendedName>
        <fullName evidence="1">ABC transporter domain-containing protein</fullName>
    </recommendedName>
</protein>
<dbReference type="GO" id="GO:0005524">
    <property type="term" value="F:ATP binding"/>
    <property type="evidence" value="ECO:0007669"/>
    <property type="project" value="InterPro"/>
</dbReference>
<proteinExistence type="predicted"/>
<evidence type="ECO:0000313" key="2">
    <source>
        <dbReference type="EMBL" id="KAJ1955318.1"/>
    </source>
</evidence>
<dbReference type="Pfam" id="PF00005">
    <property type="entry name" value="ABC_tran"/>
    <property type="match status" value="1"/>
</dbReference>
<dbReference type="OrthoDB" id="5556775at2759"/>
<dbReference type="SUPFAM" id="SSF52540">
    <property type="entry name" value="P-loop containing nucleoside triphosphate hydrolases"/>
    <property type="match status" value="1"/>
</dbReference>
<dbReference type="EMBL" id="JANBPY010002365">
    <property type="protein sequence ID" value="KAJ1955318.1"/>
    <property type="molecule type" value="Genomic_DNA"/>
</dbReference>